<dbReference type="PANTHER" id="PTHR15922:SF2">
    <property type="entry name" value="NBAS SUBUNIT OF NRZ TETHERING COMPLEX"/>
    <property type="match status" value="1"/>
</dbReference>
<dbReference type="EMBL" id="AM465055">
    <property type="protein sequence ID" value="CAN63673.1"/>
    <property type="molecule type" value="Genomic_DNA"/>
</dbReference>
<feature type="chain" id="PRO_5002678608" evidence="1">
    <location>
        <begin position="26"/>
        <end position="422"/>
    </location>
</feature>
<feature type="signal peptide" evidence="1">
    <location>
        <begin position="1"/>
        <end position="25"/>
    </location>
</feature>
<dbReference type="AlphaFoldDB" id="A5BMW8"/>
<protein>
    <submittedName>
        <fullName evidence="2">Uncharacterized protein</fullName>
    </submittedName>
</protein>
<evidence type="ECO:0000313" key="2">
    <source>
        <dbReference type="EMBL" id="CAN63673.1"/>
    </source>
</evidence>
<sequence>MSVFPSFPLFSTILVFAFLPIRPMAINSSYGGDSKAWACSHEIQQREQTFQNSSLSAVYSLVKDMQIKDRLRSMVLEIEDLSAGYLVYDNYTFTFWKGLEQRLKLAEGHIEAGRLLAHYQSNWSDNDWANMWHDMQYLQEKVFPFLDLEYMLTEFCKGLLKAGKFSLARNYLKGGRNVKAEADVIDAFTIKLPELGVTLLPMQCRQIKDPMEIIKGAITSRAGAYLQIPCIESGAYAAYNNKKSDILLKADKTADRRKLMRFPWINKSKILRLEEPSLYGNQLDEPIASNLVAWKRMQDVELMRMRCAPKPVMLALGVSCVLAMEHLAVFLDSRCIDNGEAINLNLNNFSTAIRFCSKAGHFYIRYGAKEYCQQSDSKAGAMVQPGDIPIIYVRELPGIKEKFDHQRVVSLELKVGLKYHES</sequence>
<name>A5BMW8_VITVI</name>
<dbReference type="ExpressionAtlas" id="A5BMW8">
    <property type="expression patterns" value="baseline"/>
</dbReference>
<keyword evidence="1" id="KW-0732">Signal</keyword>
<proteinExistence type="predicted"/>
<gene>
    <name evidence="2" type="ORF">VITISV_020666</name>
</gene>
<organism evidence="2">
    <name type="scientific">Vitis vinifera</name>
    <name type="common">Grape</name>
    <dbReference type="NCBI Taxonomy" id="29760"/>
    <lineage>
        <taxon>Eukaryota</taxon>
        <taxon>Viridiplantae</taxon>
        <taxon>Streptophyta</taxon>
        <taxon>Embryophyta</taxon>
        <taxon>Tracheophyta</taxon>
        <taxon>Spermatophyta</taxon>
        <taxon>Magnoliopsida</taxon>
        <taxon>eudicotyledons</taxon>
        <taxon>Gunneridae</taxon>
        <taxon>Pentapetalae</taxon>
        <taxon>rosids</taxon>
        <taxon>Vitales</taxon>
        <taxon>Vitaceae</taxon>
        <taxon>Viteae</taxon>
        <taxon>Vitis</taxon>
    </lineage>
</organism>
<evidence type="ECO:0000256" key="1">
    <source>
        <dbReference type="SAM" id="SignalP"/>
    </source>
</evidence>
<dbReference type="PANTHER" id="PTHR15922">
    <property type="entry name" value="NEUROBLASTOMA-AMPLIFIED SEQUENCE"/>
    <property type="match status" value="1"/>
</dbReference>
<reference evidence="2" key="1">
    <citation type="journal article" date="2007" name="PLoS ONE">
        <title>The first genome sequence of an elite grapevine cultivar (Pinot noir Vitis vinifera L.): coping with a highly heterozygous genome.</title>
        <authorList>
            <person name="Velasco R."/>
            <person name="Zharkikh A."/>
            <person name="Troggio M."/>
            <person name="Cartwright D.A."/>
            <person name="Cestaro A."/>
            <person name="Pruss D."/>
            <person name="Pindo M."/>
            <person name="FitzGerald L.M."/>
            <person name="Vezzulli S."/>
            <person name="Reid J."/>
            <person name="Malacarne G."/>
            <person name="Iliev D."/>
            <person name="Coppola G."/>
            <person name="Wardell B."/>
            <person name="Micheletti D."/>
            <person name="Macalma T."/>
            <person name="Facci M."/>
            <person name="Mitchell J.T."/>
            <person name="Perazzolli M."/>
            <person name="Eldredge G."/>
            <person name="Gatto P."/>
            <person name="Oyzerski R."/>
            <person name="Moretto M."/>
            <person name="Gutin N."/>
            <person name="Stefanini M."/>
            <person name="Chen Y."/>
            <person name="Segala C."/>
            <person name="Davenport C."/>
            <person name="Dematte L."/>
            <person name="Mraz A."/>
            <person name="Battilana J."/>
            <person name="Stormo K."/>
            <person name="Costa F."/>
            <person name="Tao Q."/>
            <person name="Si-Ammour A."/>
            <person name="Harkins T."/>
            <person name="Lackey A."/>
            <person name="Perbost C."/>
            <person name="Taillon B."/>
            <person name="Stella A."/>
            <person name="Solovyev V."/>
            <person name="Fawcett J.A."/>
            <person name="Sterck L."/>
            <person name="Vandepoele K."/>
            <person name="Grando S.M."/>
            <person name="Toppo S."/>
            <person name="Moser C."/>
            <person name="Lanchbury J."/>
            <person name="Bogden R."/>
            <person name="Skolnick M."/>
            <person name="Sgaramella V."/>
            <person name="Bhatnagar S.K."/>
            <person name="Fontana P."/>
            <person name="Gutin A."/>
            <person name="Van de Peer Y."/>
            <person name="Salamini F."/>
            <person name="Viola R."/>
        </authorList>
    </citation>
    <scope>NUCLEOTIDE SEQUENCE</scope>
</reference>
<accession>A5BMW8</accession>